<dbReference type="Gene3D" id="3.40.50.300">
    <property type="entry name" value="P-loop containing nucleotide triphosphate hydrolases"/>
    <property type="match status" value="1"/>
</dbReference>
<dbReference type="AlphaFoldDB" id="A0A0S7BZJ7"/>
<reference evidence="5" key="1">
    <citation type="journal article" date="2015" name="Genome Announc.">
        <title>Draft Genome Sequence of Bacteroidales Strain TBC1, a Novel Isolate from a Methanogenic Wastewater Treatment System.</title>
        <authorList>
            <person name="Tourlousse D.M."/>
            <person name="Matsuura N."/>
            <person name="Sun L."/>
            <person name="Toyonaga M."/>
            <person name="Kuroda K."/>
            <person name="Ohashi A."/>
            <person name="Cruz R."/>
            <person name="Yamaguchi T."/>
            <person name="Sekiguchi Y."/>
        </authorList>
    </citation>
    <scope>NUCLEOTIDE SEQUENCE [LARGE SCALE GENOMIC DNA]</scope>
    <source>
        <strain evidence="5">TBC1</strain>
    </source>
</reference>
<dbReference type="PROSITE" id="PS50893">
    <property type="entry name" value="ABC_TRANSPORTER_2"/>
    <property type="match status" value="1"/>
</dbReference>
<dbReference type="RefSeq" id="WP_062039148.1">
    <property type="nucleotide sequence ID" value="NZ_DF968182.1"/>
</dbReference>
<dbReference type="Pfam" id="PF00005">
    <property type="entry name" value="ABC_tran"/>
    <property type="match status" value="1"/>
</dbReference>
<gene>
    <name evidence="5" type="ORF">TBC1_11927</name>
</gene>
<dbReference type="InterPro" id="IPR003439">
    <property type="entry name" value="ABC_transporter-like_ATP-bd"/>
</dbReference>
<dbReference type="GO" id="GO:0005524">
    <property type="term" value="F:ATP binding"/>
    <property type="evidence" value="ECO:0007669"/>
    <property type="project" value="UniProtKB-KW"/>
</dbReference>
<keyword evidence="3" id="KW-0067">ATP-binding</keyword>
<name>A0A0S7BZJ7_9BACT</name>
<dbReference type="STRING" id="1678841.TBC1_11927"/>
<evidence type="ECO:0000313" key="5">
    <source>
        <dbReference type="EMBL" id="GAP42788.1"/>
    </source>
</evidence>
<proteinExistence type="predicted"/>
<evidence type="ECO:0000256" key="2">
    <source>
        <dbReference type="ARBA" id="ARBA00022741"/>
    </source>
</evidence>
<dbReference type="CDD" id="cd03230">
    <property type="entry name" value="ABC_DR_subfamily_A"/>
    <property type="match status" value="1"/>
</dbReference>
<sequence length="227" mass="25301">MLKLEDLCFSYEKAVVINHLNWLLEPGKVHGLVGMNGSGKTTLFNVLSGMLVPQAGSVIFNDQPLHPDKCAMMETSPFFYPMISGKEYLEIFRLKNPGFDIALWNGLFHLPLTEVVDNYSTGMQKRLALLGLIASGRLLLILDEPFNGLDFEAVRMVQQIIPALADKGKTILLSSHIPESLTSVCHTISFIRDGKIDFTLHKDEFGKLPELIDSESKIPGDILQKMN</sequence>
<keyword evidence="2" id="KW-0547">Nucleotide-binding</keyword>
<dbReference type="SUPFAM" id="SSF52540">
    <property type="entry name" value="P-loop containing nucleoside triphosphate hydrolases"/>
    <property type="match status" value="1"/>
</dbReference>
<keyword evidence="6" id="KW-1185">Reference proteome</keyword>
<dbReference type="InterPro" id="IPR051782">
    <property type="entry name" value="ABC_Transporter_VariousFunc"/>
</dbReference>
<dbReference type="PANTHER" id="PTHR42939:SF1">
    <property type="entry name" value="ABC TRANSPORTER ATP-BINDING PROTEIN ALBC-RELATED"/>
    <property type="match status" value="1"/>
</dbReference>
<dbReference type="InterPro" id="IPR003593">
    <property type="entry name" value="AAA+_ATPase"/>
</dbReference>
<feature type="domain" description="ABC transporter" evidence="4">
    <location>
        <begin position="2"/>
        <end position="218"/>
    </location>
</feature>
<evidence type="ECO:0000256" key="3">
    <source>
        <dbReference type="ARBA" id="ARBA00022840"/>
    </source>
</evidence>
<dbReference type="SMART" id="SM00382">
    <property type="entry name" value="AAA"/>
    <property type="match status" value="1"/>
</dbReference>
<evidence type="ECO:0000313" key="6">
    <source>
        <dbReference type="Proteomes" id="UP000053091"/>
    </source>
</evidence>
<dbReference type="InterPro" id="IPR027417">
    <property type="entry name" value="P-loop_NTPase"/>
</dbReference>
<organism evidence="5">
    <name type="scientific">Lentimicrobium saccharophilum</name>
    <dbReference type="NCBI Taxonomy" id="1678841"/>
    <lineage>
        <taxon>Bacteria</taxon>
        <taxon>Pseudomonadati</taxon>
        <taxon>Bacteroidota</taxon>
        <taxon>Bacteroidia</taxon>
        <taxon>Bacteroidales</taxon>
        <taxon>Lentimicrobiaceae</taxon>
        <taxon>Lentimicrobium</taxon>
    </lineage>
</organism>
<accession>A0A0S7BZJ7</accession>
<dbReference type="OrthoDB" id="9808363at2"/>
<evidence type="ECO:0000259" key="4">
    <source>
        <dbReference type="PROSITE" id="PS50893"/>
    </source>
</evidence>
<dbReference type="PANTHER" id="PTHR42939">
    <property type="entry name" value="ABC TRANSPORTER ATP-BINDING PROTEIN ALBC-RELATED"/>
    <property type="match status" value="1"/>
</dbReference>
<keyword evidence="1" id="KW-0813">Transport</keyword>
<protein>
    <submittedName>
        <fullName evidence="5">ABC-type multidrug transport system, ATPase component</fullName>
    </submittedName>
</protein>
<evidence type="ECO:0000256" key="1">
    <source>
        <dbReference type="ARBA" id="ARBA00022448"/>
    </source>
</evidence>
<dbReference type="GO" id="GO:0016887">
    <property type="term" value="F:ATP hydrolysis activity"/>
    <property type="evidence" value="ECO:0007669"/>
    <property type="project" value="InterPro"/>
</dbReference>
<dbReference type="EMBL" id="DF968182">
    <property type="protein sequence ID" value="GAP42788.1"/>
    <property type="molecule type" value="Genomic_DNA"/>
</dbReference>
<dbReference type="Proteomes" id="UP000053091">
    <property type="component" value="Unassembled WGS sequence"/>
</dbReference>